<dbReference type="AlphaFoldDB" id="A0A9W6LU00"/>
<evidence type="ECO:0000313" key="2">
    <source>
        <dbReference type="Proteomes" id="UP001144323"/>
    </source>
</evidence>
<dbReference type="InterPro" id="IPR029063">
    <property type="entry name" value="SAM-dependent_MTases_sf"/>
</dbReference>
<comment type="caution">
    <text evidence="1">The sequence shown here is derived from an EMBL/GenBank/DDBJ whole genome shotgun (WGS) entry which is preliminary data.</text>
</comment>
<sequence>MDSVVMTRTLCSVPEPLTALREIKRVLKQQGKLLFVEHGLAPHHRVGRWQRRLAPLWRLVSGGCHLDRKVDDLIRAAGFELEELDSKYAEGPRLFTYFYQGCARPTPTG</sequence>
<evidence type="ECO:0000313" key="1">
    <source>
        <dbReference type="EMBL" id="GLI95168.1"/>
    </source>
</evidence>
<accession>A0A9W6LU00</accession>
<reference evidence="1" key="1">
    <citation type="journal article" date="2023" name="Int. J. Syst. Evol. Microbiol.">
        <title>Methylocystis iwaonis sp. nov., a type II methane-oxidizing bacterium from surface soil of a rice paddy field in Japan, and emended description of the genus Methylocystis (ex Whittenbury et al. 1970) Bowman et al. 1993.</title>
        <authorList>
            <person name="Kaise H."/>
            <person name="Sawadogo J.B."/>
            <person name="Alam M.S."/>
            <person name="Ueno C."/>
            <person name="Dianou D."/>
            <person name="Shinjo R."/>
            <person name="Asakawa S."/>
        </authorList>
    </citation>
    <scope>NUCLEOTIDE SEQUENCE</scope>
    <source>
        <strain evidence="1">LMG27198</strain>
    </source>
</reference>
<proteinExistence type="predicted"/>
<dbReference type="SUPFAM" id="SSF53335">
    <property type="entry name" value="S-adenosyl-L-methionine-dependent methyltransferases"/>
    <property type="match status" value="1"/>
</dbReference>
<dbReference type="InterPro" id="IPR052356">
    <property type="entry name" value="Thiol_S-MT"/>
</dbReference>
<protein>
    <recommendedName>
        <fullName evidence="3">Methyltransferase type 11</fullName>
    </recommendedName>
</protein>
<dbReference type="Pfam" id="PF13489">
    <property type="entry name" value="Methyltransf_23"/>
    <property type="match status" value="1"/>
</dbReference>
<dbReference type="EMBL" id="BSEC01000002">
    <property type="protein sequence ID" value="GLI95168.1"/>
    <property type="molecule type" value="Genomic_DNA"/>
</dbReference>
<evidence type="ECO:0008006" key="3">
    <source>
        <dbReference type="Google" id="ProtNLM"/>
    </source>
</evidence>
<gene>
    <name evidence="1" type="ORF">LMG27198_41600</name>
</gene>
<dbReference type="PANTHER" id="PTHR45036:SF1">
    <property type="entry name" value="METHYLTRANSFERASE LIKE 7A"/>
    <property type="match status" value="1"/>
</dbReference>
<keyword evidence="2" id="KW-1185">Reference proteome</keyword>
<organism evidence="1 2">
    <name type="scientific">Methylocystis echinoides</name>
    <dbReference type="NCBI Taxonomy" id="29468"/>
    <lineage>
        <taxon>Bacteria</taxon>
        <taxon>Pseudomonadati</taxon>
        <taxon>Pseudomonadota</taxon>
        <taxon>Alphaproteobacteria</taxon>
        <taxon>Hyphomicrobiales</taxon>
        <taxon>Methylocystaceae</taxon>
        <taxon>Methylocystis</taxon>
    </lineage>
</organism>
<dbReference type="Gene3D" id="3.40.50.150">
    <property type="entry name" value="Vaccinia Virus protein VP39"/>
    <property type="match status" value="1"/>
</dbReference>
<dbReference type="PANTHER" id="PTHR45036">
    <property type="entry name" value="METHYLTRANSFERASE LIKE 7B"/>
    <property type="match status" value="1"/>
</dbReference>
<dbReference type="Proteomes" id="UP001144323">
    <property type="component" value="Unassembled WGS sequence"/>
</dbReference>
<name>A0A9W6LU00_9HYPH</name>